<dbReference type="AlphaFoldDB" id="A0A097QVN5"/>
<keyword evidence="1" id="KW-0472">Membrane</keyword>
<feature type="transmembrane region" description="Helical" evidence="1">
    <location>
        <begin position="181"/>
        <end position="199"/>
    </location>
</feature>
<dbReference type="EMBL" id="CP008887">
    <property type="protein sequence ID" value="AIU70536.1"/>
    <property type="molecule type" value="Genomic_DNA"/>
</dbReference>
<accession>A0A097QVN5</accession>
<dbReference type="Proteomes" id="UP000029980">
    <property type="component" value="Chromosome"/>
</dbReference>
<dbReference type="CDD" id="cd00090">
    <property type="entry name" value="HTH_ARSR"/>
    <property type="match status" value="1"/>
</dbReference>
<dbReference type="Gene3D" id="1.10.10.10">
    <property type="entry name" value="Winged helix-like DNA-binding domain superfamily/Winged helix DNA-binding domain"/>
    <property type="match status" value="1"/>
</dbReference>
<evidence type="ECO:0000256" key="1">
    <source>
        <dbReference type="SAM" id="Phobius"/>
    </source>
</evidence>
<dbReference type="InterPro" id="IPR036390">
    <property type="entry name" value="WH_DNA-bd_sf"/>
</dbReference>
<dbReference type="SUPFAM" id="SSF46785">
    <property type="entry name" value="Winged helix' DNA-binding domain"/>
    <property type="match status" value="1"/>
</dbReference>
<name>A0A097QVN5_9EURY</name>
<evidence type="ECO:0000313" key="2">
    <source>
        <dbReference type="EMBL" id="AIU70536.1"/>
    </source>
</evidence>
<reference evidence="2 3" key="1">
    <citation type="journal article" date="2015" name="Int. J. Syst. Evol. Microbiol.">
        <title>Thermococcus eurythermalis sp. nov., a conditional piezophilic hyperthermophilic archaeon with a wide temperature range isolated from an oil-immersed chimney in the Guaymas Basin.</title>
        <authorList>
            <person name="Zhao W."/>
            <person name="Zeng X."/>
            <person name="Xiao X."/>
        </authorList>
    </citation>
    <scope>NUCLEOTIDE SEQUENCE [LARGE SCALE GENOMIC DNA]</scope>
    <source>
        <strain evidence="2 3">A501</strain>
    </source>
</reference>
<dbReference type="OrthoDB" id="28494at2157"/>
<organism evidence="2 3">
    <name type="scientific">Thermococcus eurythermalis</name>
    <dbReference type="NCBI Taxonomy" id="1505907"/>
    <lineage>
        <taxon>Archaea</taxon>
        <taxon>Methanobacteriati</taxon>
        <taxon>Methanobacteriota</taxon>
        <taxon>Thermococci</taxon>
        <taxon>Thermococcales</taxon>
        <taxon>Thermococcaceae</taxon>
        <taxon>Thermococcus</taxon>
    </lineage>
</organism>
<dbReference type="HOGENOM" id="CLU_079811_0_0_2"/>
<dbReference type="InterPro" id="IPR036388">
    <property type="entry name" value="WH-like_DNA-bd_sf"/>
</dbReference>
<dbReference type="InterPro" id="IPR011991">
    <property type="entry name" value="ArsR-like_HTH"/>
</dbReference>
<protein>
    <submittedName>
        <fullName evidence="2">Membrane protein</fullName>
    </submittedName>
</protein>
<keyword evidence="3" id="KW-1185">Reference proteome</keyword>
<sequence>MKSRALPIIMIALLLLPQVSAYTISSLVLAVYPDGYVKTEYEILPEDYSSQIELPLIGGHYENVIVEDENGNPLDFRLENGTLFIYPGDAEIVTVSYYTPDITSKEGIVWTVNVSSGVPFEVVLPEGTVVVDLSDVPLEINGTSITMPPGNQSISYVLGESRSYEGTTDEDTSGSGIPVKALLATVAVLAGGAVAGYWFKIRGRKIDVEALLESDELRDEEKQAIRYLLEHGGRASQAEIRDALGLPKTTAWRMFRRLEEKGFIKIIRGRKENWVELRR</sequence>
<evidence type="ECO:0000313" key="3">
    <source>
        <dbReference type="Proteomes" id="UP000029980"/>
    </source>
</evidence>
<proteinExistence type="predicted"/>
<dbReference type="KEGG" id="teu:TEU_09450"/>
<dbReference type="STRING" id="1505907.TEU_09450"/>
<keyword evidence="1" id="KW-0812">Transmembrane</keyword>
<gene>
    <name evidence="2" type="ORF">TEU_09450</name>
</gene>
<dbReference type="Pfam" id="PF13412">
    <property type="entry name" value="HTH_24"/>
    <property type="match status" value="1"/>
</dbReference>
<keyword evidence="1" id="KW-1133">Transmembrane helix</keyword>